<sequence length="205" mass="22690">MLIHHLGDILSGHAQWDAILGALIAITIALTVHEFAHAKVADMAGDPTPRMNGRVSLNPLDHYDPMGTTMILLFGIGWGKPVPINPAYFRNPRRDEILVSFAGPGSNFIMAILFAIPLRFGLAGVYASAFHWVILINLLLGFFNLIPIYPLDGSHILSNLLPVHLAQRLAYFYQRYGIMLLLLIIFFGVGKIVFLAEKVYDLLVG</sequence>
<evidence type="ECO:0000256" key="4">
    <source>
        <dbReference type="ARBA" id="ARBA00022475"/>
    </source>
</evidence>
<evidence type="ECO:0000256" key="2">
    <source>
        <dbReference type="ARBA" id="ARBA00004651"/>
    </source>
</evidence>
<feature type="transmembrane region" description="Helical" evidence="13">
    <location>
        <begin position="129"/>
        <end position="151"/>
    </location>
</feature>
<evidence type="ECO:0000256" key="3">
    <source>
        <dbReference type="ARBA" id="ARBA00007931"/>
    </source>
</evidence>
<evidence type="ECO:0000256" key="9">
    <source>
        <dbReference type="ARBA" id="ARBA00022833"/>
    </source>
</evidence>
<dbReference type="InterPro" id="IPR052348">
    <property type="entry name" value="Metallopeptidase_M50B"/>
</dbReference>
<dbReference type="GO" id="GO:0005886">
    <property type="term" value="C:plasma membrane"/>
    <property type="evidence" value="ECO:0007669"/>
    <property type="project" value="UniProtKB-SubCell"/>
</dbReference>
<dbReference type="EMBL" id="BARV01032427">
    <property type="protein sequence ID" value="GAI34115.1"/>
    <property type="molecule type" value="Genomic_DNA"/>
</dbReference>
<dbReference type="GO" id="GO:0008237">
    <property type="term" value="F:metallopeptidase activity"/>
    <property type="evidence" value="ECO:0007669"/>
    <property type="project" value="UniProtKB-KW"/>
</dbReference>
<dbReference type="Pfam" id="PF02163">
    <property type="entry name" value="Peptidase_M50"/>
    <property type="match status" value="1"/>
</dbReference>
<dbReference type="CDD" id="cd06158">
    <property type="entry name" value="S2P-M50_like_1"/>
    <property type="match status" value="1"/>
</dbReference>
<reference evidence="15" key="1">
    <citation type="journal article" date="2014" name="Front. Microbiol.">
        <title>High frequency of phylogenetically diverse reductive dehalogenase-homologous genes in deep subseafloor sedimentary metagenomes.</title>
        <authorList>
            <person name="Kawai M."/>
            <person name="Futagami T."/>
            <person name="Toyoda A."/>
            <person name="Takaki Y."/>
            <person name="Nishi S."/>
            <person name="Hori S."/>
            <person name="Arai W."/>
            <person name="Tsubouchi T."/>
            <person name="Morono Y."/>
            <person name="Uchiyama I."/>
            <person name="Ito T."/>
            <person name="Fujiyama A."/>
            <person name="Inagaki F."/>
            <person name="Takami H."/>
        </authorList>
    </citation>
    <scope>NUCLEOTIDE SEQUENCE</scope>
    <source>
        <strain evidence="15">Expedition CK06-06</strain>
    </source>
</reference>
<evidence type="ECO:0000256" key="6">
    <source>
        <dbReference type="ARBA" id="ARBA00022692"/>
    </source>
</evidence>
<keyword evidence="6 13" id="KW-0812">Transmembrane</keyword>
<keyword evidence="9" id="KW-0862">Zinc</keyword>
<feature type="transmembrane region" description="Helical" evidence="13">
    <location>
        <begin position="172"/>
        <end position="196"/>
    </location>
</feature>
<gene>
    <name evidence="15" type="ORF">S06H3_51136</name>
</gene>
<comment type="cofactor">
    <cofactor evidence="1">
        <name>Zn(2+)</name>
        <dbReference type="ChEBI" id="CHEBI:29105"/>
    </cofactor>
</comment>
<evidence type="ECO:0000256" key="13">
    <source>
        <dbReference type="SAM" id="Phobius"/>
    </source>
</evidence>
<feature type="domain" description="Peptidase M50" evidence="14">
    <location>
        <begin position="128"/>
        <end position="183"/>
    </location>
</feature>
<organism evidence="15">
    <name type="scientific">marine sediment metagenome</name>
    <dbReference type="NCBI Taxonomy" id="412755"/>
    <lineage>
        <taxon>unclassified sequences</taxon>
        <taxon>metagenomes</taxon>
        <taxon>ecological metagenomes</taxon>
    </lineage>
</organism>
<protein>
    <recommendedName>
        <fullName evidence="14">Peptidase M50 domain-containing protein</fullName>
    </recommendedName>
</protein>
<dbReference type="PANTHER" id="PTHR35864:SF1">
    <property type="entry name" value="ZINC METALLOPROTEASE YWHC-RELATED"/>
    <property type="match status" value="1"/>
</dbReference>
<comment type="subcellular location">
    <subcellularLocation>
        <location evidence="2">Cell membrane</location>
        <topology evidence="2">Multi-pass membrane protein</topology>
    </subcellularLocation>
</comment>
<feature type="transmembrane region" description="Helical" evidence="13">
    <location>
        <begin position="97"/>
        <end position="117"/>
    </location>
</feature>
<evidence type="ECO:0000313" key="15">
    <source>
        <dbReference type="EMBL" id="GAI34115.1"/>
    </source>
</evidence>
<evidence type="ECO:0000256" key="11">
    <source>
        <dbReference type="ARBA" id="ARBA00023049"/>
    </source>
</evidence>
<keyword evidence="5" id="KW-0645">Protease</keyword>
<keyword evidence="12 13" id="KW-0472">Membrane</keyword>
<keyword evidence="8" id="KW-0378">Hydrolase</keyword>
<dbReference type="AlphaFoldDB" id="X1P503"/>
<dbReference type="PANTHER" id="PTHR35864">
    <property type="entry name" value="ZINC METALLOPROTEASE MJ0611-RELATED"/>
    <property type="match status" value="1"/>
</dbReference>
<evidence type="ECO:0000256" key="7">
    <source>
        <dbReference type="ARBA" id="ARBA00022723"/>
    </source>
</evidence>
<evidence type="ECO:0000256" key="12">
    <source>
        <dbReference type="ARBA" id="ARBA00023136"/>
    </source>
</evidence>
<evidence type="ECO:0000256" key="10">
    <source>
        <dbReference type="ARBA" id="ARBA00022989"/>
    </source>
</evidence>
<keyword evidence="7" id="KW-0479">Metal-binding</keyword>
<dbReference type="InterPro" id="IPR008915">
    <property type="entry name" value="Peptidase_M50"/>
</dbReference>
<keyword evidence="4" id="KW-1003">Cell membrane</keyword>
<evidence type="ECO:0000259" key="14">
    <source>
        <dbReference type="Pfam" id="PF02163"/>
    </source>
</evidence>
<evidence type="ECO:0000256" key="5">
    <source>
        <dbReference type="ARBA" id="ARBA00022670"/>
    </source>
</evidence>
<dbReference type="GO" id="GO:0006508">
    <property type="term" value="P:proteolysis"/>
    <property type="evidence" value="ECO:0007669"/>
    <property type="project" value="UniProtKB-KW"/>
</dbReference>
<evidence type="ECO:0000256" key="1">
    <source>
        <dbReference type="ARBA" id="ARBA00001947"/>
    </source>
</evidence>
<comment type="similarity">
    <text evidence="3">Belongs to the peptidase M50B family.</text>
</comment>
<keyword evidence="11" id="KW-0482">Metalloprotease</keyword>
<dbReference type="InterPro" id="IPR044537">
    <property type="entry name" value="Rip2-like"/>
</dbReference>
<evidence type="ECO:0000256" key="8">
    <source>
        <dbReference type="ARBA" id="ARBA00022801"/>
    </source>
</evidence>
<keyword evidence="10 13" id="KW-1133">Transmembrane helix</keyword>
<comment type="caution">
    <text evidence="15">The sequence shown here is derived from an EMBL/GenBank/DDBJ whole genome shotgun (WGS) entry which is preliminary data.</text>
</comment>
<name>X1P503_9ZZZZ</name>
<proteinExistence type="inferred from homology"/>
<accession>X1P503</accession>
<dbReference type="GO" id="GO:0046872">
    <property type="term" value="F:metal ion binding"/>
    <property type="evidence" value="ECO:0007669"/>
    <property type="project" value="UniProtKB-KW"/>
</dbReference>